<protein>
    <recommendedName>
        <fullName evidence="3">C3H1-type domain-containing protein</fullName>
    </recommendedName>
</protein>
<accession>A0ABN9PD74</accession>
<feature type="compositionally biased region" description="Basic and acidic residues" evidence="2">
    <location>
        <begin position="1010"/>
        <end position="1022"/>
    </location>
</feature>
<dbReference type="InterPro" id="IPR012338">
    <property type="entry name" value="Beta-lactam/transpept-like"/>
</dbReference>
<evidence type="ECO:0000256" key="2">
    <source>
        <dbReference type="SAM" id="MobiDB-lite"/>
    </source>
</evidence>
<dbReference type="InterPro" id="IPR001466">
    <property type="entry name" value="Beta-lactam-related"/>
</dbReference>
<feature type="domain" description="C3H1-type" evidence="3">
    <location>
        <begin position="857"/>
        <end position="884"/>
    </location>
</feature>
<organism evidence="4 5">
    <name type="scientific">Prorocentrum cordatum</name>
    <dbReference type="NCBI Taxonomy" id="2364126"/>
    <lineage>
        <taxon>Eukaryota</taxon>
        <taxon>Sar</taxon>
        <taxon>Alveolata</taxon>
        <taxon>Dinophyceae</taxon>
        <taxon>Prorocentrales</taxon>
        <taxon>Prorocentraceae</taxon>
        <taxon>Prorocentrum</taxon>
    </lineage>
</organism>
<keyword evidence="1" id="KW-0479">Metal-binding</keyword>
<feature type="compositionally biased region" description="Basic and acidic residues" evidence="2">
    <location>
        <begin position="1064"/>
        <end position="1077"/>
    </location>
</feature>
<evidence type="ECO:0000313" key="5">
    <source>
        <dbReference type="Proteomes" id="UP001189429"/>
    </source>
</evidence>
<keyword evidence="1" id="KW-0862">Zinc</keyword>
<feature type="zinc finger region" description="C3H1-type" evidence="1">
    <location>
        <begin position="857"/>
        <end position="884"/>
    </location>
</feature>
<dbReference type="SUPFAM" id="SSF56601">
    <property type="entry name" value="beta-lactamase/transpeptidase-like"/>
    <property type="match status" value="1"/>
</dbReference>
<feature type="compositionally biased region" description="Basic residues" evidence="2">
    <location>
        <begin position="975"/>
        <end position="995"/>
    </location>
</feature>
<gene>
    <name evidence="4" type="ORF">PCOR1329_LOCUS2003</name>
</gene>
<sequence>MAESEGAAAALPRTAAELRRGVADGEHYGAQLSVVHHGRRLDFCLLLLQLFFLLLLVRRATPWRAAVPWRSDFATAVVRAAVQGAMQAAGGPSRSSRRLAGIPAKARPLADDGEDDVAPFSYALHHRRRCGHDREGAEQVRDGGHELDALDGGKDDGLGVGSLGGSGLEQRPARTAHGVLQLIRHQGWQAPECFAIGDNTEPETMSSPLDELFYWHHGEYETEFQHNEVKQLADIPPFPQLRVEAACQPTAQEEKARGALFRENGGCYLREQQAAAARRLRTDTVVGVVELQTEVCGPMTAVVEEKESAPVDAVTCGGVAAIGTAAGDLFGAAAGPERSPGARGAAAGAVGPQAVSGSPQLAAKGKESARGAATREMVLASPREMLGLVTSGEMDDDGFKAWVVGEIAAWSGPSVGSGDADGNGAIDQEMKLAGEEVAEMIRLAVGEIEDPVAKHVPDFSAHGKAGVTIAHLRARFVHIACVSRQRLAHICRQPLARGWVPGRRCGYDSPAWTVLGGVVAEEELFAPLGLRSSSVGMSAQRLAELRGAELLAHIYVPAGGTRGVGIGMARPCPAGNGRGPARELAGLYASLLPGSERRVLQQATVERVTRAERVGMTDELQGVDTSWSLGFAVDCILSGRHAAPGAFGHGGSQSPDVHYRRVGAVSTAVYEDLGLAEQGARPAASRFQLVWGRSRSLEGGAPSLVARGPPPVKQQLAGDEPAPGGTGSDQLRYIGAEKKARGARKDGGLEAMMDGAARQYMEATASTEGSKDAARGEDAPSEPAIPVDPELAAAAAAAQQAMLATPKASTGIQMLPPGPQMGGSLPLKPGPQMGGAVAGPKTFTLPAYTAKSAAVAPPASKICEAFQMGGCIKGDACPDLHVDEDEAPPMPKLASMMVGPGKAKAMARLQAAGKAPSFAGPVALGKPAAYAAAGRTVAPPKAKALAARGKVVAAPPASASARGRAGAAGGDPPRGRRNRSGAHKVSRQLHCRPGSRRPAPGDSVAVPQARAEHRDHQDRREGTSAQLGQLHHRGGERRGAAPLAEHSQDSRPSRPVVAHGVPGRGDRPKEGHRDQRRPPRPLGDLRGPRPG</sequence>
<comment type="caution">
    <text evidence="4">The sequence shown here is derived from an EMBL/GenBank/DDBJ whole genome shotgun (WGS) entry which is preliminary data.</text>
</comment>
<feature type="compositionally biased region" description="Low complexity" evidence="2">
    <location>
        <begin position="334"/>
        <end position="358"/>
    </location>
</feature>
<keyword evidence="1" id="KW-0863">Zinc-finger</keyword>
<feature type="region of interest" description="Disordered" evidence="2">
    <location>
        <begin position="763"/>
        <end position="785"/>
    </location>
</feature>
<proteinExistence type="predicted"/>
<evidence type="ECO:0000259" key="3">
    <source>
        <dbReference type="PROSITE" id="PS50103"/>
    </source>
</evidence>
<evidence type="ECO:0000313" key="4">
    <source>
        <dbReference type="EMBL" id="CAK0790828.1"/>
    </source>
</evidence>
<evidence type="ECO:0000256" key="1">
    <source>
        <dbReference type="PROSITE-ProRule" id="PRU00723"/>
    </source>
</evidence>
<keyword evidence="5" id="KW-1185">Reference proteome</keyword>
<feature type="compositionally biased region" description="Basic and acidic residues" evidence="2">
    <location>
        <begin position="769"/>
        <end position="778"/>
    </location>
</feature>
<dbReference type="Pfam" id="PF00144">
    <property type="entry name" value="Beta-lactamase"/>
    <property type="match status" value="1"/>
</dbReference>
<feature type="region of interest" description="Disordered" evidence="2">
    <location>
        <begin position="334"/>
        <end position="369"/>
    </location>
</feature>
<feature type="region of interest" description="Disordered" evidence="2">
    <location>
        <begin position="699"/>
        <end position="730"/>
    </location>
</feature>
<reference evidence="4" key="1">
    <citation type="submission" date="2023-10" db="EMBL/GenBank/DDBJ databases">
        <authorList>
            <person name="Chen Y."/>
            <person name="Shah S."/>
            <person name="Dougan E. K."/>
            <person name="Thang M."/>
            <person name="Chan C."/>
        </authorList>
    </citation>
    <scope>NUCLEOTIDE SEQUENCE [LARGE SCALE GENOMIC DNA]</scope>
</reference>
<dbReference type="PROSITE" id="PS50103">
    <property type="entry name" value="ZF_C3H1"/>
    <property type="match status" value="1"/>
</dbReference>
<feature type="compositionally biased region" description="Low complexity" evidence="2">
    <location>
        <begin position="953"/>
        <end position="965"/>
    </location>
</feature>
<dbReference type="EMBL" id="CAUYUJ010000492">
    <property type="protein sequence ID" value="CAK0790828.1"/>
    <property type="molecule type" value="Genomic_DNA"/>
</dbReference>
<feature type="region of interest" description="Disordered" evidence="2">
    <location>
        <begin position="951"/>
        <end position="1091"/>
    </location>
</feature>
<name>A0ABN9PD74_9DINO</name>
<dbReference type="Gene3D" id="3.40.710.10">
    <property type="entry name" value="DD-peptidase/beta-lactamase superfamily"/>
    <property type="match status" value="1"/>
</dbReference>
<dbReference type="InterPro" id="IPR000571">
    <property type="entry name" value="Znf_CCCH"/>
</dbReference>
<dbReference type="Proteomes" id="UP001189429">
    <property type="component" value="Unassembled WGS sequence"/>
</dbReference>